<sequence length="874" mass="94156">MSARKQPSSSLQSAVYLWTHFCLLSILSILSTPTVTALAPISVYGCAHATIEERLFIVQGGADWQNSSLSIAIGQFVALNLTRPSWDVSNPPWIPMKFASHPFPANLTTYHHSMTVSVDQRVITIWDSASLGSVTNYFLDEDAWKSIYTPPELQKSDKQLKAEVDPRSGWTYIPLGYDGINMQVYDPLAPTSGAGTGEKAMQVVVGPDAASLLRLGRASQIVMPDAIKKGATGYSWLWSSNRTSFILFGGRVGDGVADSPTLHEFRPTYGSSTPGGTWTVLKTSGTVPPRLIGSCMLQDASLDPGLSRSYHACTVSGDNFIAWGGLRRLDLTNATKPDATPLIYNLHSLKWVSRYERGTHFTPPPIAPTSPVSPPSTENTPADKSSNVTQIVGGTVGGVVAVAFVVGIFIACKKPHLIRKLSCCAEGPDKAHSDNVNRARNERISTESSRGRRFDIVPAAAAAQNQPNMIQYSEDSITMKMEVITEPVSSFTPCPGPPAPITTASAPPNEHFYEEEFELQPFARQDTLRDSTLSMTTTIQATESPPNSASTSRPSVPSVAPHSHSQGSSSLSQDGQPEWLASNSHSSTPSSSTTQPKPRNNSLLSDPRSNRQVNTWHAPTGDFIFLSNPSALSVPSVPSVPSVLQIPPAVTALSSPSPAQSDAPTIKDEPTTSIQPPKQTIHLRSNSSIPAPPVPAKPGHLAYTYMNGIRKASRQQNEEVLSKSTQGSNNANTQQRSDPKNNANITVSKLKGARVLPKGAVPTASSFVDHQYPPRQDETNGSSSTRRRQHEQEAAASEPYTATPIVTTATATLRRPQGGYEPARTTVRNPQIARGVGARTALFDDKDPFDAKLDSDRKGLVDGEEPDESKKFQK</sequence>
<feature type="region of interest" description="Disordered" evidence="1">
    <location>
        <begin position="538"/>
        <end position="615"/>
    </location>
</feature>
<dbReference type="InterPro" id="IPR011043">
    <property type="entry name" value="Gal_Oxase/kelch_b-propeller"/>
</dbReference>
<reference evidence="3" key="1">
    <citation type="journal article" date="2020" name="Fungal Divers.">
        <title>Resolving the Mortierellaceae phylogeny through synthesis of multi-gene phylogenetics and phylogenomics.</title>
        <authorList>
            <person name="Vandepol N."/>
            <person name="Liber J."/>
            <person name="Desiro A."/>
            <person name="Na H."/>
            <person name="Kennedy M."/>
            <person name="Barry K."/>
            <person name="Grigoriev I.V."/>
            <person name="Miller A.N."/>
            <person name="O'Donnell K."/>
            <person name="Stajich J.E."/>
            <person name="Bonito G."/>
        </authorList>
    </citation>
    <scope>NUCLEOTIDE SEQUENCE</scope>
    <source>
        <strain evidence="3">NVP60</strain>
    </source>
</reference>
<keyword evidence="2" id="KW-0732">Signal</keyword>
<dbReference type="SUPFAM" id="SSF50965">
    <property type="entry name" value="Galactose oxidase, central domain"/>
    <property type="match status" value="1"/>
</dbReference>
<evidence type="ECO:0000313" key="4">
    <source>
        <dbReference type="Proteomes" id="UP000823405"/>
    </source>
</evidence>
<dbReference type="Proteomes" id="UP000823405">
    <property type="component" value="Unassembled WGS sequence"/>
</dbReference>
<gene>
    <name evidence="3" type="ORF">BGZ97_005779</name>
</gene>
<protein>
    <recommendedName>
        <fullName evidence="5">Galactose oxidase</fullName>
    </recommendedName>
</protein>
<evidence type="ECO:0008006" key="5">
    <source>
        <dbReference type="Google" id="ProtNLM"/>
    </source>
</evidence>
<comment type="caution">
    <text evidence="3">The sequence shown here is derived from an EMBL/GenBank/DDBJ whole genome shotgun (WGS) entry which is preliminary data.</text>
</comment>
<keyword evidence="4" id="KW-1185">Reference proteome</keyword>
<feature type="compositionally biased region" description="Low complexity" evidence="1">
    <location>
        <begin position="552"/>
        <end position="594"/>
    </location>
</feature>
<dbReference type="EMBL" id="JAAAIN010000259">
    <property type="protein sequence ID" value="KAG0317179.1"/>
    <property type="molecule type" value="Genomic_DNA"/>
</dbReference>
<dbReference type="OrthoDB" id="432528at2759"/>
<feature type="compositionally biased region" description="Polar residues" evidence="1">
    <location>
        <begin position="722"/>
        <end position="743"/>
    </location>
</feature>
<organism evidence="3 4">
    <name type="scientific">Linnemannia gamsii</name>
    <dbReference type="NCBI Taxonomy" id="64522"/>
    <lineage>
        <taxon>Eukaryota</taxon>
        <taxon>Fungi</taxon>
        <taxon>Fungi incertae sedis</taxon>
        <taxon>Mucoromycota</taxon>
        <taxon>Mortierellomycotina</taxon>
        <taxon>Mortierellomycetes</taxon>
        <taxon>Mortierellales</taxon>
        <taxon>Mortierellaceae</taxon>
        <taxon>Linnemannia</taxon>
    </lineage>
</organism>
<feature type="compositionally biased region" description="Pro residues" evidence="1">
    <location>
        <begin position="362"/>
        <end position="374"/>
    </location>
</feature>
<feature type="compositionally biased region" description="Polar residues" evidence="1">
    <location>
        <begin position="538"/>
        <end position="551"/>
    </location>
</feature>
<evidence type="ECO:0000256" key="1">
    <source>
        <dbReference type="SAM" id="MobiDB-lite"/>
    </source>
</evidence>
<feature type="region of interest" description="Disordered" evidence="1">
    <location>
        <begin position="846"/>
        <end position="874"/>
    </location>
</feature>
<feature type="region of interest" description="Disordered" evidence="1">
    <location>
        <begin position="362"/>
        <end position="384"/>
    </location>
</feature>
<proteinExistence type="predicted"/>
<evidence type="ECO:0000313" key="3">
    <source>
        <dbReference type="EMBL" id="KAG0317179.1"/>
    </source>
</evidence>
<feature type="compositionally biased region" description="Basic and acidic residues" evidence="1">
    <location>
        <begin position="846"/>
        <end position="861"/>
    </location>
</feature>
<feature type="region of interest" description="Disordered" evidence="1">
    <location>
        <begin position="764"/>
        <end position="804"/>
    </location>
</feature>
<dbReference type="AlphaFoldDB" id="A0A9P6REU2"/>
<evidence type="ECO:0000256" key="2">
    <source>
        <dbReference type="SAM" id="SignalP"/>
    </source>
</evidence>
<feature type="signal peptide" evidence="2">
    <location>
        <begin position="1"/>
        <end position="37"/>
    </location>
</feature>
<feature type="region of interest" description="Disordered" evidence="1">
    <location>
        <begin position="712"/>
        <end position="743"/>
    </location>
</feature>
<feature type="chain" id="PRO_5040362554" description="Galactose oxidase" evidence="2">
    <location>
        <begin position="38"/>
        <end position="874"/>
    </location>
</feature>
<feature type="compositionally biased region" description="Polar residues" evidence="1">
    <location>
        <begin position="652"/>
        <end position="663"/>
    </location>
</feature>
<feature type="region of interest" description="Disordered" evidence="1">
    <location>
        <begin position="652"/>
        <end position="678"/>
    </location>
</feature>
<name>A0A9P6REU2_9FUNG</name>
<accession>A0A9P6REU2</accession>
<feature type="compositionally biased region" description="Polar residues" evidence="1">
    <location>
        <begin position="595"/>
        <end position="604"/>
    </location>
</feature>